<evidence type="ECO:0000259" key="2">
    <source>
        <dbReference type="Pfam" id="PF06283"/>
    </source>
</evidence>
<keyword evidence="1" id="KW-0732">Signal</keyword>
<reference evidence="4 5" key="1">
    <citation type="submission" date="2017-05" db="EMBL/GenBank/DDBJ databases">
        <title>The draft genome sequence of Idiomarina salinarum WNB302.</title>
        <authorList>
            <person name="Sun Y."/>
            <person name="Chen B."/>
            <person name="Du Z."/>
        </authorList>
    </citation>
    <scope>NUCLEOTIDE SEQUENCE [LARGE SCALE GENOMIC DNA]</scope>
    <source>
        <strain evidence="4 5">WNB302</strain>
    </source>
</reference>
<dbReference type="AlphaFoldDB" id="A0A265UQF6"/>
<accession>A0A265UQF6</accession>
<gene>
    <name evidence="4" type="ORF">CA834_11350</name>
</gene>
<evidence type="ECO:0008006" key="6">
    <source>
        <dbReference type="Google" id="ProtNLM"/>
    </source>
</evidence>
<keyword evidence="5" id="KW-1185">Reference proteome</keyword>
<protein>
    <recommendedName>
        <fullName evidence="6">ThuA-like domain-containing protein</fullName>
    </recommendedName>
</protein>
<feature type="domain" description="ThuA-like" evidence="2">
    <location>
        <begin position="22"/>
        <end position="268"/>
    </location>
</feature>
<dbReference type="InterPro" id="IPR029062">
    <property type="entry name" value="Class_I_gatase-like"/>
</dbReference>
<sequence length="363" mass="40030">MKGILQISIILIVSMSSFAQSRILVYHETNQFRHESINAGISMFEDLGNENGDWITDNSQDSSVFTASNLAQYDAVVFLNTSGSDETGGDGDLLSASEKIALENFIASGKGFVGVHAATDTYRDGVWPFYNELVGAIVQTSPNHTANNFNADMEVITSHPIIDFLGPLGSIWNKDEEYYYWQINGGQLSTDNTVLLEVEQTGSNPYDAARPITWYKEAITYDDDGDGATPEVTLSGIRSFYTALGHNSSDYNNNTNFRTMLKNATLWAIGDALSVTEQSMGRLKVYPNPMEDYIIISMPNYTSPSAKVSVFNGTGQIILTTQIDGLHSSGNNYRLEMGNLKSGVYLLELKSDDETEQIKFVKK</sequence>
<evidence type="ECO:0000259" key="3">
    <source>
        <dbReference type="Pfam" id="PF18962"/>
    </source>
</evidence>
<dbReference type="OrthoDB" id="9816308at2"/>
<dbReference type="Gene3D" id="3.40.50.880">
    <property type="match status" value="1"/>
</dbReference>
<dbReference type="PANTHER" id="PTHR40469">
    <property type="entry name" value="SECRETED GLYCOSYL HYDROLASE"/>
    <property type="match status" value="1"/>
</dbReference>
<dbReference type="InterPro" id="IPR029010">
    <property type="entry name" value="ThuA-like"/>
</dbReference>
<evidence type="ECO:0000313" key="4">
    <source>
        <dbReference type="EMBL" id="OZV67540.1"/>
    </source>
</evidence>
<dbReference type="PANTHER" id="PTHR40469:SF2">
    <property type="entry name" value="GALACTOSE-BINDING DOMAIN-LIKE SUPERFAMILY PROTEIN"/>
    <property type="match status" value="1"/>
</dbReference>
<dbReference type="InterPro" id="IPR026444">
    <property type="entry name" value="Secre_tail"/>
</dbReference>
<dbReference type="Pfam" id="PF06283">
    <property type="entry name" value="ThuA"/>
    <property type="match status" value="1"/>
</dbReference>
<dbReference type="NCBIfam" id="TIGR04183">
    <property type="entry name" value="Por_Secre_tail"/>
    <property type="match status" value="1"/>
</dbReference>
<dbReference type="SUPFAM" id="SSF52317">
    <property type="entry name" value="Class I glutamine amidotransferase-like"/>
    <property type="match status" value="1"/>
</dbReference>
<dbReference type="Pfam" id="PF18962">
    <property type="entry name" value="Por_Secre_tail"/>
    <property type="match status" value="1"/>
</dbReference>
<dbReference type="RefSeq" id="WP_094968837.1">
    <property type="nucleotide sequence ID" value="NZ_NGJN01000006.1"/>
</dbReference>
<organism evidence="4 5">
    <name type="scientific">Winogradskyella aurantia</name>
    <dbReference type="NCBI Taxonomy" id="1915063"/>
    <lineage>
        <taxon>Bacteria</taxon>
        <taxon>Pseudomonadati</taxon>
        <taxon>Bacteroidota</taxon>
        <taxon>Flavobacteriia</taxon>
        <taxon>Flavobacteriales</taxon>
        <taxon>Flavobacteriaceae</taxon>
        <taxon>Winogradskyella</taxon>
    </lineage>
</organism>
<dbReference type="EMBL" id="NGJN01000006">
    <property type="protein sequence ID" value="OZV67540.1"/>
    <property type="molecule type" value="Genomic_DNA"/>
</dbReference>
<proteinExistence type="predicted"/>
<dbReference type="Proteomes" id="UP000216840">
    <property type="component" value="Unassembled WGS sequence"/>
</dbReference>
<evidence type="ECO:0000256" key="1">
    <source>
        <dbReference type="ARBA" id="ARBA00022729"/>
    </source>
</evidence>
<feature type="domain" description="Secretion system C-terminal sorting" evidence="3">
    <location>
        <begin position="285"/>
        <end position="359"/>
    </location>
</feature>
<comment type="caution">
    <text evidence="4">The sequence shown here is derived from an EMBL/GenBank/DDBJ whole genome shotgun (WGS) entry which is preliminary data.</text>
</comment>
<name>A0A265UQF6_9FLAO</name>
<evidence type="ECO:0000313" key="5">
    <source>
        <dbReference type="Proteomes" id="UP000216840"/>
    </source>
</evidence>